<proteinExistence type="inferred from homology"/>
<dbReference type="PANTHER" id="PTHR20982">
    <property type="entry name" value="RIBOSOME RECYCLING FACTOR"/>
    <property type="match status" value="1"/>
</dbReference>
<organism evidence="6 7">
    <name type="scientific">Candidatus Neptunichlamydia vexilliferae</name>
    <dbReference type="NCBI Taxonomy" id="1651774"/>
    <lineage>
        <taxon>Bacteria</taxon>
        <taxon>Pseudomonadati</taxon>
        <taxon>Chlamydiota</taxon>
        <taxon>Chlamydiia</taxon>
        <taxon>Parachlamydiales</taxon>
        <taxon>Simkaniaceae</taxon>
        <taxon>Candidatus Neptunichlamydia</taxon>
    </lineage>
</organism>
<evidence type="ECO:0000313" key="6">
    <source>
        <dbReference type="EMBL" id="MBF5059884.1"/>
    </source>
</evidence>
<dbReference type="Gene3D" id="3.30.1360.40">
    <property type="match status" value="1"/>
</dbReference>
<comment type="function">
    <text evidence="3">Responsible for the release of ribosomes from messenger RNA at the termination of protein biosynthesis. May increase the efficiency of translation by recycling ribosomes from one round of translation to another.</text>
</comment>
<evidence type="ECO:0000256" key="1">
    <source>
        <dbReference type="ARBA" id="ARBA00005912"/>
    </source>
</evidence>
<dbReference type="Gene3D" id="1.10.132.20">
    <property type="entry name" value="Ribosome-recycling factor"/>
    <property type="match status" value="1"/>
</dbReference>
<feature type="region of interest" description="Disordered" evidence="4">
    <location>
        <begin position="114"/>
        <end position="156"/>
    </location>
</feature>
<dbReference type="HAMAP" id="MF_00040">
    <property type="entry name" value="RRF"/>
    <property type="match status" value="1"/>
</dbReference>
<accession>A0ABS0B0H1</accession>
<gene>
    <name evidence="3" type="primary">frr</name>
    <name evidence="6" type="ORF">NEPTK9_001404</name>
</gene>
<protein>
    <recommendedName>
        <fullName evidence="3">Ribosome-recycling factor</fullName>
        <shortName evidence="3">RRF</shortName>
    </recommendedName>
    <alternativeName>
        <fullName evidence="3">Ribosome-releasing factor</fullName>
    </alternativeName>
</protein>
<comment type="subcellular location">
    <subcellularLocation>
        <location evidence="3">Cytoplasm</location>
    </subcellularLocation>
</comment>
<keyword evidence="7" id="KW-1185">Reference proteome</keyword>
<dbReference type="InterPro" id="IPR023584">
    <property type="entry name" value="Ribosome_recyc_fac_dom"/>
</dbReference>
<evidence type="ECO:0000256" key="4">
    <source>
        <dbReference type="SAM" id="MobiDB-lite"/>
    </source>
</evidence>
<dbReference type="Pfam" id="PF01765">
    <property type="entry name" value="RRF"/>
    <property type="match status" value="1"/>
</dbReference>
<dbReference type="EMBL" id="JAAEJV010000048">
    <property type="protein sequence ID" value="MBF5059884.1"/>
    <property type="molecule type" value="Genomic_DNA"/>
</dbReference>
<dbReference type="SUPFAM" id="SSF55194">
    <property type="entry name" value="Ribosome recycling factor, RRF"/>
    <property type="match status" value="1"/>
</dbReference>
<dbReference type="InterPro" id="IPR036191">
    <property type="entry name" value="RRF_sf"/>
</dbReference>
<dbReference type="Proteomes" id="UP001194714">
    <property type="component" value="Unassembled WGS sequence"/>
</dbReference>
<reference evidence="6 7" key="1">
    <citation type="submission" date="2020-01" db="EMBL/GenBank/DDBJ databases">
        <title>Draft genome sequence of Cand. Neptunochlamydia vexilliferae K9.</title>
        <authorList>
            <person name="Schulz F."/>
            <person name="Koestlbacher S."/>
            <person name="Wascher F."/>
            <person name="Pizzetti I."/>
            <person name="Horn M."/>
        </authorList>
    </citation>
    <scope>NUCLEOTIDE SEQUENCE [LARGE SCALE GENOMIC DNA]</scope>
    <source>
        <strain evidence="6 7">K9</strain>
    </source>
</reference>
<evidence type="ECO:0000256" key="2">
    <source>
        <dbReference type="ARBA" id="ARBA00022917"/>
    </source>
</evidence>
<evidence type="ECO:0000256" key="3">
    <source>
        <dbReference type="HAMAP-Rule" id="MF_00040"/>
    </source>
</evidence>
<evidence type="ECO:0000259" key="5">
    <source>
        <dbReference type="Pfam" id="PF01765"/>
    </source>
</evidence>
<keyword evidence="3" id="KW-0963">Cytoplasm</keyword>
<evidence type="ECO:0000313" key="7">
    <source>
        <dbReference type="Proteomes" id="UP001194714"/>
    </source>
</evidence>
<keyword evidence="2 3" id="KW-0648">Protein biosynthesis</keyword>
<dbReference type="NCBIfam" id="TIGR00496">
    <property type="entry name" value="frr"/>
    <property type="match status" value="1"/>
</dbReference>
<comment type="similarity">
    <text evidence="1 3">Belongs to the RRF family.</text>
</comment>
<dbReference type="InterPro" id="IPR002661">
    <property type="entry name" value="Ribosome_recyc_fac"/>
</dbReference>
<feature type="domain" description="Ribosome recycling factor" evidence="5">
    <location>
        <begin position="18"/>
        <end position="180"/>
    </location>
</feature>
<dbReference type="RefSeq" id="WP_228547082.1">
    <property type="nucleotide sequence ID" value="NZ_JAAEJV010000048.1"/>
</dbReference>
<comment type="caution">
    <text evidence="6">The sequence shown here is derived from an EMBL/GenBank/DDBJ whole genome shotgun (WGS) entry which is preliminary data.</text>
</comment>
<name>A0ABS0B0H1_9BACT</name>
<dbReference type="PANTHER" id="PTHR20982:SF3">
    <property type="entry name" value="MITOCHONDRIAL RIBOSOME RECYCLING FACTOR PSEUDO 1"/>
    <property type="match status" value="1"/>
</dbReference>
<dbReference type="CDD" id="cd00520">
    <property type="entry name" value="RRF"/>
    <property type="match status" value="1"/>
</dbReference>
<sequence>MTINECKQNMQKALDHYQEELKGMRTGRPSPSMLDNVSLEVYGTEMRMREVATVAVADGNQLVVTPFDPSTANSIAKGIEKANLNLLPAVDGHIVRVPIPPMTEERRKEIAKEAREKGEKTKVTIRDVRRKSNDEVKKQKADGEVTEDEQKKNEKQIQDLTDQFCKKVDELFTAKEKDIMAV</sequence>